<dbReference type="GO" id="GO:0004526">
    <property type="term" value="F:ribonuclease P activity"/>
    <property type="evidence" value="ECO:0007669"/>
    <property type="project" value="UniProtKB-UniRule"/>
</dbReference>
<evidence type="ECO:0000256" key="2">
    <source>
        <dbReference type="ARBA" id="ARBA00022722"/>
    </source>
</evidence>
<accession>A0A839UWR6</accession>
<dbReference type="GO" id="GO:0042781">
    <property type="term" value="F:3'-tRNA processing endoribonuclease activity"/>
    <property type="evidence" value="ECO:0007669"/>
    <property type="project" value="TreeGrafter"/>
</dbReference>
<evidence type="ECO:0000256" key="6">
    <source>
        <dbReference type="HAMAP-Rule" id="MF_00227"/>
    </source>
</evidence>
<dbReference type="GO" id="GO:0000049">
    <property type="term" value="F:tRNA binding"/>
    <property type="evidence" value="ECO:0007669"/>
    <property type="project" value="UniProtKB-UniRule"/>
</dbReference>
<keyword evidence="3 6" id="KW-0255">Endonuclease</keyword>
<dbReference type="Proteomes" id="UP000557688">
    <property type="component" value="Unassembled WGS sequence"/>
</dbReference>
<dbReference type="InterPro" id="IPR020568">
    <property type="entry name" value="Ribosomal_Su5_D2-typ_SF"/>
</dbReference>
<comment type="function">
    <text evidence="6">RNaseP catalyzes the removal of the 5'-leader sequence from pre-tRNA to produce the mature 5'-terminus. It can also cleave other RNA substrates such as 4.5S RNA. The protein component plays an auxiliary but essential role in vivo by binding to the 5'-leader sequence and broadening the substrate specificity of the ribozyme.</text>
</comment>
<evidence type="ECO:0000256" key="5">
    <source>
        <dbReference type="ARBA" id="ARBA00022884"/>
    </source>
</evidence>
<dbReference type="Proteomes" id="UP000565205">
    <property type="component" value="Unassembled WGS sequence"/>
</dbReference>
<evidence type="ECO:0000256" key="4">
    <source>
        <dbReference type="ARBA" id="ARBA00022801"/>
    </source>
</evidence>
<dbReference type="NCBIfam" id="TIGR00188">
    <property type="entry name" value="rnpA"/>
    <property type="match status" value="1"/>
</dbReference>
<gene>
    <name evidence="6 9" type="primary">rnpA</name>
    <name evidence="8" type="ORF">FHR90_000628</name>
    <name evidence="9" type="ORF">HUK83_09500</name>
</gene>
<dbReference type="Pfam" id="PF00825">
    <property type="entry name" value="Ribonuclease_P"/>
    <property type="match status" value="1"/>
</dbReference>
<comment type="caution">
    <text evidence="8">The sequence shown here is derived from an EMBL/GenBank/DDBJ whole genome shotgun (WGS) entry which is preliminary data.</text>
</comment>
<evidence type="ECO:0000256" key="3">
    <source>
        <dbReference type="ARBA" id="ARBA00022759"/>
    </source>
</evidence>
<protein>
    <recommendedName>
        <fullName evidence="6 7">Ribonuclease P protein component</fullName>
        <shortName evidence="6">RNase P protein</shortName>
        <shortName evidence="6">RNaseP protein</shortName>
        <ecNumber evidence="6 7">3.1.26.5</ecNumber>
    </recommendedName>
    <alternativeName>
        <fullName evidence="6">Protein C5</fullName>
    </alternativeName>
</protein>
<evidence type="ECO:0000313" key="8">
    <source>
        <dbReference type="EMBL" id="MBB3172814.1"/>
    </source>
</evidence>
<reference evidence="8 10" key="2">
    <citation type="submission" date="2020-08" db="EMBL/GenBank/DDBJ databases">
        <title>Genomic Encyclopedia of Type Strains, Phase III (KMG-III): the genomes of soil and plant-associated and newly described type strains.</title>
        <authorList>
            <person name="Whitman W."/>
        </authorList>
    </citation>
    <scope>NUCLEOTIDE SEQUENCE [LARGE SCALE GENOMIC DNA]</scope>
    <source>
        <strain evidence="8 10">CECT 8088</strain>
    </source>
</reference>
<dbReference type="AlphaFoldDB" id="A0A839UWR6"/>
<dbReference type="GO" id="GO:0030677">
    <property type="term" value="C:ribonuclease P complex"/>
    <property type="evidence" value="ECO:0007669"/>
    <property type="project" value="TreeGrafter"/>
</dbReference>
<evidence type="ECO:0000313" key="10">
    <source>
        <dbReference type="Proteomes" id="UP000557688"/>
    </source>
</evidence>
<organism evidence="8 10">
    <name type="scientific">Endobacter medicaginis</name>
    <dbReference type="NCBI Taxonomy" id="1181271"/>
    <lineage>
        <taxon>Bacteria</taxon>
        <taxon>Pseudomonadati</taxon>
        <taxon>Pseudomonadota</taxon>
        <taxon>Alphaproteobacteria</taxon>
        <taxon>Acetobacterales</taxon>
        <taxon>Acetobacteraceae</taxon>
        <taxon>Endobacter</taxon>
    </lineage>
</organism>
<dbReference type="EMBL" id="JABXXQ010000174">
    <property type="protein sequence ID" value="NVN30562.1"/>
    <property type="molecule type" value="Genomic_DNA"/>
</dbReference>
<keyword evidence="2 6" id="KW-0540">Nuclease</keyword>
<keyword evidence="1 6" id="KW-0819">tRNA processing</keyword>
<dbReference type="InterPro" id="IPR014721">
    <property type="entry name" value="Ribsml_uS5_D2-typ_fold_subgr"/>
</dbReference>
<evidence type="ECO:0000313" key="11">
    <source>
        <dbReference type="Proteomes" id="UP000565205"/>
    </source>
</evidence>
<comment type="subunit">
    <text evidence="6">Consists of a catalytic RNA component (M1 or rnpB) and a protein subunit.</text>
</comment>
<evidence type="ECO:0000256" key="1">
    <source>
        <dbReference type="ARBA" id="ARBA00022694"/>
    </source>
</evidence>
<name>A0A839UWR6_9PROT</name>
<reference evidence="9 11" key="1">
    <citation type="submission" date="2020-06" db="EMBL/GenBank/DDBJ databases">
        <title>Description of novel acetic acid bacteria.</title>
        <authorList>
            <person name="Sombolestani A."/>
        </authorList>
    </citation>
    <scope>NUCLEOTIDE SEQUENCE [LARGE SCALE GENOMIC DNA]</scope>
    <source>
        <strain evidence="9 11">LMG 26838</strain>
    </source>
</reference>
<comment type="catalytic activity">
    <reaction evidence="6">
        <text>Endonucleolytic cleavage of RNA, removing 5'-extranucleotides from tRNA precursor.</text>
        <dbReference type="EC" id="3.1.26.5"/>
    </reaction>
</comment>
<dbReference type="PANTHER" id="PTHR33992:SF1">
    <property type="entry name" value="RIBONUCLEASE P PROTEIN COMPONENT"/>
    <property type="match status" value="1"/>
</dbReference>
<dbReference type="EC" id="3.1.26.5" evidence="6 7"/>
<keyword evidence="4 6" id="KW-0378">Hydrolase</keyword>
<comment type="similarity">
    <text evidence="6">Belongs to the RnpA family.</text>
</comment>
<dbReference type="GO" id="GO:0001682">
    <property type="term" value="P:tRNA 5'-leader removal"/>
    <property type="evidence" value="ECO:0007669"/>
    <property type="project" value="UniProtKB-UniRule"/>
</dbReference>
<keyword evidence="10" id="KW-1185">Reference proteome</keyword>
<evidence type="ECO:0000313" key="9">
    <source>
        <dbReference type="EMBL" id="NVN30562.1"/>
    </source>
</evidence>
<sequence>MTAPARLKRRAEFLHAAASGRKAAMPGLVLQAHQRDENGPLRVGFTVTKKVGNAVVRNRTKRRLRAAAAIVAAEALREGGVLDGHDLVLIGRDGTRSRDFRALLDDLRRALRKTGVTSR</sequence>
<dbReference type="SUPFAM" id="SSF54211">
    <property type="entry name" value="Ribosomal protein S5 domain 2-like"/>
    <property type="match status" value="1"/>
</dbReference>
<keyword evidence="5 6" id="KW-0694">RNA-binding</keyword>
<evidence type="ECO:0000256" key="7">
    <source>
        <dbReference type="NCBIfam" id="TIGR00188"/>
    </source>
</evidence>
<dbReference type="InterPro" id="IPR000100">
    <property type="entry name" value="RNase_P"/>
</dbReference>
<dbReference type="RefSeq" id="WP_176624195.1">
    <property type="nucleotide sequence ID" value="NZ_JABXXQ010000174.1"/>
</dbReference>
<dbReference type="HAMAP" id="MF_00227">
    <property type="entry name" value="RNase_P"/>
    <property type="match status" value="1"/>
</dbReference>
<proteinExistence type="inferred from homology"/>
<dbReference type="EMBL" id="JACHXV010000002">
    <property type="protein sequence ID" value="MBB3172814.1"/>
    <property type="molecule type" value="Genomic_DNA"/>
</dbReference>
<dbReference type="Gene3D" id="3.30.230.10">
    <property type="match status" value="1"/>
</dbReference>
<dbReference type="PANTHER" id="PTHR33992">
    <property type="entry name" value="RIBONUCLEASE P PROTEIN COMPONENT"/>
    <property type="match status" value="1"/>
</dbReference>